<dbReference type="EMBL" id="JACHIW010000001">
    <property type="protein sequence ID" value="MBB5157751.1"/>
    <property type="molecule type" value="Genomic_DNA"/>
</dbReference>
<dbReference type="NCBIfam" id="NF033540">
    <property type="entry name" value="transpos_IS701"/>
    <property type="match status" value="1"/>
</dbReference>
<dbReference type="Proteomes" id="UP000584374">
    <property type="component" value="Unassembled WGS sequence"/>
</dbReference>
<dbReference type="EMBL" id="JACHIW010000001">
    <property type="protein sequence ID" value="MBB5156902.1"/>
    <property type="molecule type" value="Genomic_DNA"/>
</dbReference>
<evidence type="ECO:0000313" key="3">
    <source>
        <dbReference type="EMBL" id="MBB5156902.1"/>
    </source>
</evidence>
<protein>
    <submittedName>
        <fullName evidence="3">SRSO17 transposase</fullName>
    </submittedName>
</protein>
<dbReference type="SUPFAM" id="SSF53098">
    <property type="entry name" value="Ribonuclease H-like"/>
    <property type="match status" value="1"/>
</dbReference>
<evidence type="ECO:0000313" key="7">
    <source>
        <dbReference type="Proteomes" id="UP000584374"/>
    </source>
</evidence>
<evidence type="ECO:0000313" key="4">
    <source>
        <dbReference type="EMBL" id="MBB5157386.1"/>
    </source>
</evidence>
<dbReference type="PANTHER" id="PTHR33627:SF1">
    <property type="entry name" value="TRANSPOSASE"/>
    <property type="match status" value="1"/>
</dbReference>
<dbReference type="EMBL" id="JACHIW010000002">
    <property type="protein sequence ID" value="MBB5159294.1"/>
    <property type="molecule type" value="Genomic_DNA"/>
</dbReference>
<proteinExistence type="predicted"/>
<dbReference type="EMBL" id="JACHIW010000001">
    <property type="protein sequence ID" value="MBB5157386.1"/>
    <property type="molecule type" value="Genomic_DNA"/>
</dbReference>
<dbReference type="InterPro" id="IPR038721">
    <property type="entry name" value="IS701-like_DDE_dom"/>
</dbReference>
<sequence length="418" mass="46481">MLPAELDAVRDRLEEFAGEVFTSFVRSEQRANGGLYLRGLMLDGRRKSMQPMAERLGVDHQRLQQFITSSTWDYAVVRRRLAARAVQVVCPEAFVLDDTGHLKDGEASPGVARQYTGTAGKVTNCQVAVSVHAVTDACSAALDWRLFLPQSWDDECATGAEAERIAARRARCGIPEDQGYRPKWRLVLEMLDELAAWGHIPPVVVGDAGYGDNATFRCELGARGLPYVMAVKAAATAHPADAEPVAASYSGRGRRPAPRYQDTPATLRDLVLAAGRTGLRWVTWRQGTKKTQGNPTAAMRSRFLALRVRPANRDIPREADGSLPVCWLLVEWPPREPEPTDYWISTLPEDTPVRELVRLAKIRWRIEHDYRELKTGLGLTHFEGRSFTGWHRHVTLTSAAHLFLTELRLTSPKAPGAA</sequence>
<reference evidence="3 7" key="1">
    <citation type="submission" date="2020-08" db="EMBL/GenBank/DDBJ databases">
        <title>Sequencing the genomes of 1000 actinobacteria strains.</title>
        <authorList>
            <person name="Klenk H.-P."/>
        </authorList>
    </citation>
    <scope>NUCLEOTIDE SEQUENCE [LARGE SCALE GENOMIC DNA]</scope>
    <source>
        <strain evidence="3 7">DSM 45584</strain>
    </source>
</reference>
<dbReference type="EMBL" id="JACHIW010000001">
    <property type="protein sequence ID" value="MBB5155603.1"/>
    <property type="molecule type" value="Genomic_DNA"/>
</dbReference>
<evidence type="ECO:0000313" key="5">
    <source>
        <dbReference type="EMBL" id="MBB5157751.1"/>
    </source>
</evidence>
<evidence type="ECO:0000313" key="6">
    <source>
        <dbReference type="EMBL" id="MBB5159294.1"/>
    </source>
</evidence>
<feature type="domain" description="Transposase IS701-like DDE" evidence="1">
    <location>
        <begin position="20"/>
        <end position="290"/>
    </location>
</feature>
<evidence type="ECO:0000313" key="2">
    <source>
        <dbReference type="EMBL" id="MBB5155603.1"/>
    </source>
</evidence>
<organism evidence="3 7">
    <name type="scientific">Saccharopolyspora phatthalungensis</name>
    <dbReference type="NCBI Taxonomy" id="664693"/>
    <lineage>
        <taxon>Bacteria</taxon>
        <taxon>Bacillati</taxon>
        <taxon>Actinomycetota</taxon>
        <taxon>Actinomycetes</taxon>
        <taxon>Pseudonocardiales</taxon>
        <taxon>Pseudonocardiaceae</taxon>
        <taxon>Saccharopolyspora</taxon>
    </lineage>
</organism>
<gene>
    <name evidence="2" type="ORF">BJ970_003137</name>
    <name evidence="3" type="ORF">BJ970_004436</name>
    <name evidence="4" type="ORF">BJ970_004920</name>
    <name evidence="5" type="ORF">BJ970_005285</name>
    <name evidence="6" type="ORF">BJ970_006893</name>
</gene>
<dbReference type="RefSeq" id="WP_184726914.1">
    <property type="nucleotide sequence ID" value="NZ_JACHIW010000001.1"/>
</dbReference>
<evidence type="ECO:0000259" key="1">
    <source>
        <dbReference type="Pfam" id="PF13546"/>
    </source>
</evidence>
<keyword evidence="7" id="KW-1185">Reference proteome</keyword>
<accession>A0A840Q307</accession>
<dbReference type="Pfam" id="PF13546">
    <property type="entry name" value="DDE_5"/>
    <property type="match status" value="1"/>
</dbReference>
<dbReference type="AlphaFoldDB" id="A0A840Q307"/>
<dbReference type="PANTHER" id="PTHR33627">
    <property type="entry name" value="TRANSPOSASE"/>
    <property type="match status" value="1"/>
</dbReference>
<comment type="caution">
    <text evidence="3">The sequence shown here is derived from an EMBL/GenBank/DDBJ whole genome shotgun (WGS) entry which is preliminary data.</text>
</comment>
<name>A0A840Q307_9PSEU</name>
<dbReference type="InterPro" id="IPR039365">
    <property type="entry name" value="IS701-like"/>
</dbReference>
<dbReference type="InterPro" id="IPR012337">
    <property type="entry name" value="RNaseH-like_sf"/>
</dbReference>